<name>A0AA45HIG8_9BACT</name>
<reference evidence="3 4" key="1">
    <citation type="submission" date="2018-05" db="EMBL/GenBank/DDBJ databases">
        <title>Genomic Encyclopedia of Type Strains, Phase IV (KMG-IV): sequencing the most valuable type-strain genomes for metagenomic binning, comparative biology and taxonomic classification.</title>
        <authorList>
            <person name="Goeker M."/>
        </authorList>
    </citation>
    <scope>NUCLEOTIDE SEQUENCE [LARGE SCALE GENOMIC DNA]</scope>
    <source>
        <strain evidence="3 4">DSM 24906</strain>
    </source>
</reference>
<evidence type="ECO:0000313" key="3">
    <source>
        <dbReference type="EMBL" id="PWJ92137.1"/>
    </source>
</evidence>
<feature type="domain" description="Transcriptional regulator DauR-like HTH" evidence="2">
    <location>
        <begin position="162"/>
        <end position="224"/>
    </location>
</feature>
<proteinExistence type="predicted"/>
<evidence type="ECO:0000259" key="1">
    <source>
        <dbReference type="Pfam" id="PF08348"/>
    </source>
</evidence>
<dbReference type="AlphaFoldDB" id="A0AA45HIG8"/>
<comment type="caution">
    <text evidence="3">The sequence shown here is derived from an EMBL/GenBank/DDBJ whole genome shotgun (WGS) entry which is preliminary data.</text>
</comment>
<feature type="domain" description="YheO-like" evidence="1">
    <location>
        <begin position="7"/>
        <end position="118"/>
    </location>
</feature>
<keyword evidence="4" id="KW-1185">Reference proteome</keyword>
<dbReference type="Pfam" id="PF13309">
    <property type="entry name" value="HTH_22"/>
    <property type="match status" value="1"/>
</dbReference>
<dbReference type="EMBL" id="QGGI01000009">
    <property type="protein sequence ID" value="PWJ92137.1"/>
    <property type="molecule type" value="Genomic_DNA"/>
</dbReference>
<dbReference type="InterPro" id="IPR039445">
    <property type="entry name" value="DauR-like_HTH"/>
</dbReference>
<protein>
    <submittedName>
        <fullName evidence="3">Transcriptional regulator YheO</fullName>
    </submittedName>
</protein>
<evidence type="ECO:0000259" key="2">
    <source>
        <dbReference type="Pfam" id="PF13309"/>
    </source>
</evidence>
<gene>
    <name evidence="3" type="ORF">C7380_10920</name>
</gene>
<sequence>MKINKILKSFIPVTEGLGKMLGEDYEVVLHDAKNPENSILHIENASLSGRKKGGPLTDLGLFLIQYYNENKVKYLVNYNANANNKKLRATTLFINDENDDLIGFLCINYDITKAEKLKMALFENEESINYIKKLLNQMTETHDLDTNYENKSETIPKDFEELIDDYIHNAQKKMGKSISELSRSEKIEFISILDKRGFFLLKGSVEELAKKLGNSKFTIYAYLREIKS</sequence>
<evidence type="ECO:0000313" key="4">
    <source>
        <dbReference type="Proteomes" id="UP000245921"/>
    </source>
</evidence>
<dbReference type="InterPro" id="IPR013559">
    <property type="entry name" value="YheO"/>
</dbReference>
<dbReference type="PANTHER" id="PTHR35568:SF1">
    <property type="entry name" value="TRANSCRIPTIONAL REGULATOR DAUR"/>
    <property type="match status" value="1"/>
</dbReference>
<dbReference type="RefSeq" id="WP_109604862.1">
    <property type="nucleotide sequence ID" value="NZ_JAMHJO010000009.1"/>
</dbReference>
<dbReference type="Pfam" id="PF08348">
    <property type="entry name" value="PAS_6"/>
    <property type="match status" value="1"/>
</dbReference>
<dbReference type="PANTHER" id="PTHR35568">
    <property type="entry name" value="TRANSCRIPTIONAL REGULATOR DAUR"/>
    <property type="match status" value="1"/>
</dbReference>
<accession>A0AA45HIG8</accession>
<dbReference type="InterPro" id="IPR039446">
    <property type="entry name" value="DauR-like"/>
</dbReference>
<organism evidence="3 4">
    <name type="scientific">Oceanotoga teriensis</name>
    <dbReference type="NCBI Taxonomy" id="515440"/>
    <lineage>
        <taxon>Bacteria</taxon>
        <taxon>Thermotogati</taxon>
        <taxon>Thermotogota</taxon>
        <taxon>Thermotogae</taxon>
        <taxon>Petrotogales</taxon>
        <taxon>Petrotogaceae</taxon>
        <taxon>Oceanotoga</taxon>
    </lineage>
</organism>
<dbReference type="Proteomes" id="UP000245921">
    <property type="component" value="Unassembled WGS sequence"/>
</dbReference>